<evidence type="ECO:0000313" key="3">
    <source>
        <dbReference type="Proteomes" id="UP000053947"/>
    </source>
</evidence>
<dbReference type="EMBL" id="LFDV01000002">
    <property type="protein sequence ID" value="KTB48147.1"/>
    <property type="molecule type" value="Genomic_DNA"/>
</dbReference>
<dbReference type="RefSeq" id="WP_058439177.1">
    <property type="nucleotide sequence ID" value="NZ_KQ758903.1"/>
</dbReference>
<keyword evidence="2" id="KW-0808">Transferase</keyword>
<evidence type="ECO:0000313" key="2">
    <source>
        <dbReference type="EMBL" id="KTB48147.1"/>
    </source>
</evidence>
<gene>
    <name evidence="2" type="ORF">DEALK_09920</name>
</gene>
<keyword evidence="3" id="KW-1185">Reference proteome</keyword>
<sequence length="175" mass="19201">MTAELIIETTRLRLTRLTIRDAGAVFAYRSLPEICRFQSFRPAAVADAAAFIAGTADRPDIPGTWFQLGIFLREGQVLIGDIGVHFLPRGEAELGYTVTPSFQKRGYAAEAATAVISWLFRSPNRSCISCTIDPDNAPSLRLAKRLGLKPAGKSVHQELIFKVERGEWSARGVPV</sequence>
<dbReference type="InterPro" id="IPR000182">
    <property type="entry name" value="GNAT_dom"/>
</dbReference>
<dbReference type="SUPFAM" id="SSF55729">
    <property type="entry name" value="Acyl-CoA N-acyltransferases (Nat)"/>
    <property type="match status" value="1"/>
</dbReference>
<dbReference type="OrthoDB" id="9784707at2"/>
<dbReference type="PANTHER" id="PTHR43792:SF1">
    <property type="entry name" value="N-ACETYLTRANSFERASE DOMAIN-CONTAINING PROTEIN"/>
    <property type="match status" value="1"/>
</dbReference>
<dbReference type="GO" id="GO:0016747">
    <property type="term" value="F:acyltransferase activity, transferring groups other than amino-acyl groups"/>
    <property type="evidence" value="ECO:0007669"/>
    <property type="project" value="InterPro"/>
</dbReference>
<dbReference type="STRING" id="1217799.DEALK_09920"/>
<dbReference type="InterPro" id="IPR051531">
    <property type="entry name" value="N-acetyltransferase"/>
</dbReference>
<comment type="caution">
    <text evidence="2">The sequence shown here is derived from an EMBL/GenBank/DDBJ whole genome shotgun (WGS) entry which is preliminary data.</text>
</comment>
<reference evidence="2 3" key="1">
    <citation type="submission" date="2015-06" db="EMBL/GenBank/DDBJ databases">
        <title>Genome sequence of the organohalide-respiring Dehalogenimonas alkenigignens type strain (IP3-3T).</title>
        <authorList>
            <person name="Key T.A."/>
            <person name="Richmond D.P."/>
            <person name="Bowman K.S."/>
            <person name="Cho Y.-J."/>
            <person name="Chun J."/>
            <person name="da Costa M.S."/>
            <person name="Rainey F.A."/>
            <person name="Moe W.M."/>
        </authorList>
    </citation>
    <scope>NUCLEOTIDE SEQUENCE [LARGE SCALE GENOMIC DNA]</scope>
    <source>
        <strain evidence="2 3">IP3-3</strain>
    </source>
</reference>
<dbReference type="AlphaFoldDB" id="A0A0W0GHX6"/>
<evidence type="ECO:0000259" key="1">
    <source>
        <dbReference type="PROSITE" id="PS51186"/>
    </source>
</evidence>
<dbReference type="InterPro" id="IPR016181">
    <property type="entry name" value="Acyl_CoA_acyltransferase"/>
</dbReference>
<dbReference type="Pfam" id="PF13302">
    <property type="entry name" value="Acetyltransf_3"/>
    <property type="match status" value="1"/>
</dbReference>
<feature type="domain" description="N-acetyltransferase" evidence="1">
    <location>
        <begin position="17"/>
        <end position="166"/>
    </location>
</feature>
<accession>A0A0W0GHX6</accession>
<name>A0A0W0GHX6_9CHLR</name>
<protein>
    <submittedName>
        <fullName evidence="2">Acetyltransferase</fullName>
    </submittedName>
</protein>
<organism evidence="2 3">
    <name type="scientific">Dehalogenimonas alkenigignens</name>
    <dbReference type="NCBI Taxonomy" id="1217799"/>
    <lineage>
        <taxon>Bacteria</taxon>
        <taxon>Bacillati</taxon>
        <taxon>Chloroflexota</taxon>
        <taxon>Dehalococcoidia</taxon>
        <taxon>Dehalococcoidales</taxon>
        <taxon>Dehalococcoidaceae</taxon>
        <taxon>Dehalogenimonas</taxon>
    </lineage>
</organism>
<proteinExistence type="predicted"/>
<dbReference type="PROSITE" id="PS51186">
    <property type="entry name" value="GNAT"/>
    <property type="match status" value="1"/>
</dbReference>
<dbReference type="PANTHER" id="PTHR43792">
    <property type="entry name" value="GNAT FAMILY, PUTATIVE (AFU_ORTHOLOGUE AFUA_3G00765)-RELATED-RELATED"/>
    <property type="match status" value="1"/>
</dbReference>
<dbReference type="Gene3D" id="3.40.630.30">
    <property type="match status" value="1"/>
</dbReference>
<dbReference type="Proteomes" id="UP000053947">
    <property type="component" value="Unassembled WGS sequence"/>
</dbReference>